<evidence type="ECO:0000256" key="6">
    <source>
        <dbReference type="PROSITE-ProRule" id="PRU01373"/>
    </source>
</evidence>
<keyword evidence="4 6" id="KW-0573">Peptidoglycan synthesis</keyword>
<sequence length="315" mass="35253">MKIKKVYLIFCLIMLFSLTSCTNDSSIQNNSLEKTANENTVKEEKLQGTAEKKDYEKEEKKDNKPQTEISEKQSSETKNSEPIVLKMGIKGENVKTLQEKLNKFGYKLKTDGIFGQGTYNAVCDFQKRNKLSLDGTVGKKTLTKLNLPPTKETMYVPKALTNNKPVANNSSKASSNYAENFINSRKSSSPTQYYIWVNTKSPKVYIFEKSSDKWALIKNMPCTVGKASTPTIKGTFSVGGKGDSFIVRNNPKLMCKYYTQIKGDYLFHSVLLHRNGSIANGRLGAKISHGCIRLSMNDAKYIHDSIPGGTTIYIN</sequence>
<dbReference type="PANTHER" id="PTHR30582:SF2">
    <property type="entry name" value="L,D-TRANSPEPTIDASE YCIB-RELATED"/>
    <property type="match status" value="1"/>
</dbReference>
<dbReference type="InterPro" id="IPR036365">
    <property type="entry name" value="PGBD-like_sf"/>
</dbReference>
<protein>
    <submittedName>
        <fullName evidence="10">L,D-transpeptidase family protein</fullName>
    </submittedName>
</protein>
<dbReference type="RefSeq" id="WP_268059660.1">
    <property type="nucleotide sequence ID" value="NZ_JAPQFJ010000001.1"/>
</dbReference>
<dbReference type="SUPFAM" id="SSF47090">
    <property type="entry name" value="PGBD-like"/>
    <property type="match status" value="1"/>
</dbReference>
<dbReference type="InterPro" id="IPR050979">
    <property type="entry name" value="LD-transpeptidase"/>
</dbReference>
<feature type="region of interest" description="Disordered" evidence="7">
    <location>
        <begin position="36"/>
        <end position="81"/>
    </location>
</feature>
<evidence type="ECO:0000256" key="5">
    <source>
        <dbReference type="ARBA" id="ARBA00023316"/>
    </source>
</evidence>
<dbReference type="EMBL" id="JAPQFJ010000001">
    <property type="protein sequence ID" value="MCY6957307.1"/>
    <property type="molecule type" value="Genomic_DNA"/>
</dbReference>
<feature type="active site" description="Proton donor/acceptor" evidence="6">
    <location>
        <position position="268"/>
    </location>
</feature>
<comment type="caution">
    <text evidence="10">The sequence shown here is derived from an EMBL/GenBank/DDBJ whole genome shotgun (WGS) entry which is preliminary data.</text>
</comment>
<dbReference type="PANTHER" id="PTHR30582">
    <property type="entry name" value="L,D-TRANSPEPTIDASE"/>
    <property type="match status" value="1"/>
</dbReference>
<feature type="chain" id="PRO_5046940675" evidence="8">
    <location>
        <begin position="23"/>
        <end position="315"/>
    </location>
</feature>
<dbReference type="PROSITE" id="PS52029">
    <property type="entry name" value="LD_TPASE"/>
    <property type="match status" value="1"/>
</dbReference>
<evidence type="ECO:0000256" key="7">
    <source>
        <dbReference type="SAM" id="MobiDB-lite"/>
    </source>
</evidence>
<evidence type="ECO:0000313" key="11">
    <source>
        <dbReference type="Proteomes" id="UP001144612"/>
    </source>
</evidence>
<dbReference type="Pfam" id="PF03734">
    <property type="entry name" value="YkuD"/>
    <property type="match status" value="1"/>
</dbReference>
<organism evidence="10 11">
    <name type="scientific">Clostridium brassicae</name>
    <dbReference type="NCBI Taxonomy" id="2999072"/>
    <lineage>
        <taxon>Bacteria</taxon>
        <taxon>Bacillati</taxon>
        <taxon>Bacillota</taxon>
        <taxon>Clostridia</taxon>
        <taxon>Eubacteriales</taxon>
        <taxon>Clostridiaceae</taxon>
        <taxon>Clostridium</taxon>
    </lineage>
</organism>
<feature type="compositionally biased region" description="Basic and acidic residues" evidence="7">
    <location>
        <begin position="40"/>
        <end position="79"/>
    </location>
</feature>
<evidence type="ECO:0000256" key="8">
    <source>
        <dbReference type="SAM" id="SignalP"/>
    </source>
</evidence>
<evidence type="ECO:0000259" key="9">
    <source>
        <dbReference type="PROSITE" id="PS52029"/>
    </source>
</evidence>
<proteinExistence type="predicted"/>
<dbReference type="CDD" id="cd16913">
    <property type="entry name" value="YkuD_like"/>
    <property type="match status" value="1"/>
</dbReference>
<dbReference type="InterPro" id="IPR036366">
    <property type="entry name" value="PGBDSf"/>
</dbReference>
<dbReference type="Pfam" id="PF01471">
    <property type="entry name" value="PG_binding_1"/>
    <property type="match status" value="1"/>
</dbReference>
<dbReference type="PROSITE" id="PS51257">
    <property type="entry name" value="PROKAR_LIPOPROTEIN"/>
    <property type="match status" value="1"/>
</dbReference>
<reference evidence="10" key="1">
    <citation type="submission" date="2022-12" db="EMBL/GenBank/DDBJ databases">
        <title>Clostridium sp. nov., isolated from industrial wastewater.</title>
        <authorList>
            <person name="Jiayan W."/>
        </authorList>
    </citation>
    <scope>NUCLEOTIDE SEQUENCE</scope>
    <source>
        <strain evidence="10">ZC22-4</strain>
    </source>
</reference>
<comment type="pathway">
    <text evidence="1 6">Cell wall biogenesis; peptidoglycan biosynthesis.</text>
</comment>
<keyword evidence="5 6" id="KW-0961">Cell wall biogenesis/degradation</keyword>
<dbReference type="InterPro" id="IPR038063">
    <property type="entry name" value="Transpep_catalytic_dom"/>
</dbReference>
<feature type="active site" description="Nucleophile" evidence="6">
    <location>
        <position position="291"/>
    </location>
</feature>
<evidence type="ECO:0000256" key="2">
    <source>
        <dbReference type="ARBA" id="ARBA00022679"/>
    </source>
</evidence>
<evidence type="ECO:0000256" key="3">
    <source>
        <dbReference type="ARBA" id="ARBA00022960"/>
    </source>
</evidence>
<dbReference type="Gene3D" id="1.10.101.10">
    <property type="entry name" value="PGBD-like superfamily/PGBD"/>
    <property type="match status" value="1"/>
</dbReference>
<keyword evidence="8" id="KW-0732">Signal</keyword>
<feature type="domain" description="L,D-TPase catalytic" evidence="9">
    <location>
        <begin position="193"/>
        <end position="315"/>
    </location>
</feature>
<dbReference type="Proteomes" id="UP001144612">
    <property type="component" value="Unassembled WGS sequence"/>
</dbReference>
<gene>
    <name evidence="10" type="ORF">OW729_01665</name>
</gene>
<dbReference type="InterPro" id="IPR002477">
    <property type="entry name" value="Peptidoglycan-bd-like"/>
</dbReference>
<evidence type="ECO:0000256" key="1">
    <source>
        <dbReference type="ARBA" id="ARBA00004752"/>
    </source>
</evidence>
<keyword evidence="3 6" id="KW-0133">Cell shape</keyword>
<keyword evidence="2" id="KW-0808">Transferase</keyword>
<name>A0ABT4D4U9_9CLOT</name>
<dbReference type="Gene3D" id="2.40.440.10">
    <property type="entry name" value="L,D-transpeptidase catalytic domain-like"/>
    <property type="match status" value="1"/>
</dbReference>
<evidence type="ECO:0000313" key="10">
    <source>
        <dbReference type="EMBL" id="MCY6957307.1"/>
    </source>
</evidence>
<dbReference type="InterPro" id="IPR005490">
    <property type="entry name" value="LD_TPept_cat_dom"/>
</dbReference>
<dbReference type="SUPFAM" id="SSF141523">
    <property type="entry name" value="L,D-transpeptidase catalytic domain-like"/>
    <property type="match status" value="1"/>
</dbReference>
<evidence type="ECO:0000256" key="4">
    <source>
        <dbReference type="ARBA" id="ARBA00022984"/>
    </source>
</evidence>
<accession>A0ABT4D4U9</accession>
<feature type="signal peptide" evidence="8">
    <location>
        <begin position="1"/>
        <end position="22"/>
    </location>
</feature>
<keyword evidence="11" id="KW-1185">Reference proteome</keyword>